<evidence type="ECO:0000256" key="4">
    <source>
        <dbReference type="PROSITE-ProRule" id="PRU00335"/>
    </source>
</evidence>
<dbReference type="InterPro" id="IPR041347">
    <property type="entry name" value="MftR_C"/>
</dbReference>
<dbReference type="SUPFAM" id="SSF46689">
    <property type="entry name" value="Homeodomain-like"/>
    <property type="match status" value="1"/>
</dbReference>
<sequence>MDREMGLRERKRLAAMRRIQEVALELFDLYGYQQVPIERIADAAEVSPSSVYRYFGTKEQIVLWDEYDPIAIERIASELLSQPPIEAVRRVMDETIGEMMRVDEQRVRRRIHHMMQEPAIAAATAVQAHEVATMIIGRFAEQLGRDPNDLELHVFAHGFVGAIIGVMRYWYTIDFRQPLPALVDQVITSFERGFSFP</sequence>
<dbReference type="InterPro" id="IPR001647">
    <property type="entry name" value="HTH_TetR"/>
</dbReference>
<evidence type="ECO:0000313" key="6">
    <source>
        <dbReference type="EMBL" id="QSB13293.1"/>
    </source>
</evidence>
<feature type="domain" description="HTH tetR-type" evidence="5">
    <location>
        <begin position="13"/>
        <end position="73"/>
    </location>
</feature>
<accession>A0A895YCW7</accession>
<evidence type="ECO:0000259" key="5">
    <source>
        <dbReference type="PROSITE" id="PS50977"/>
    </source>
</evidence>
<dbReference type="GO" id="GO:0003700">
    <property type="term" value="F:DNA-binding transcription factor activity"/>
    <property type="evidence" value="ECO:0007669"/>
    <property type="project" value="TreeGrafter"/>
</dbReference>
<organism evidence="6 7">
    <name type="scientific">Natronosporangium hydrolyticum</name>
    <dbReference type="NCBI Taxonomy" id="2811111"/>
    <lineage>
        <taxon>Bacteria</taxon>
        <taxon>Bacillati</taxon>
        <taxon>Actinomycetota</taxon>
        <taxon>Actinomycetes</taxon>
        <taxon>Micromonosporales</taxon>
        <taxon>Micromonosporaceae</taxon>
        <taxon>Natronosporangium</taxon>
    </lineage>
</organism>
<keyword evidence="1" id="KW-0805">Transcription regulation</keyword>
<evidence type="ECO:0000256" key="1">
    <source>
        <dbReference type="ARBA" id="ARBA00023015"/>
    </source>
</evidence>
<dbReference type="PRINTS" id="PR00455">
    <property type="entry name" value="HTHTETR"/>
</dbReference>
<keyword evidence="2 4" id="KW-0238">DNA-binding</keyword>
<dbReference type="EMBL" id="CP070499">
    <property type="protein sequence ID" value="QSB13293.1"/>
    <property type="molecule type" value="Genomic_DNA"/>
</dbReference>
<dbReference type="GO" id="GO:0000976">
    <property type="term" value="F:transcription cis-regulatory region binding"/>
    <property type="evidence" value="ECO:0007669"/>
    <property type="project" value="TreeGrafter"/>
</dbReference>
<dbReference type="InterPro" id="IPR050109">
    <property type="entry name" value="HTH-type_TetR-like_transc_reg"/>
</dbReference>
<dbReference type="KEGG" id="nhy:JQS43_16880"/>
<dbReference type="Gene3D" id="1.10.357.10">
    <property type="entry name" value="Tetracycline Repressor, domain 2"/>
    <property type="match status" value="1"/>
</dbReference>
<dbReference type="RefSeq" id="WP_239675374.1">
    <property type="nucleotide sequence ID" value="NZ_CP070499.1"/>
</dbReference>
<dbReference type="PANTHER" id="PTHR30055">
    <property type="entry name" value="HTH-TYPE TRANSCRIPTIONAL REGULATOR RUTR"/>
    <property type="match status" value="1"/>
</dbReference>
<evidence type="ECO:0000313" key="7">
    <source>
        <dbReference type="Proteomes" id="UP000662857"/>
    </source>
</evidence>
<evidence type="ECO:0000256" key="3">
    <source>
        <dbReference type="ARBA" id="ARBA00023163"/>
    </source>
</evidence>
<dbReference type="Gene3D" id="1.10.10.60">
    <property type="entry name" value="Homeodomain-like"/>
    <property type="match status" value="1"/>
</dbReference>
<keyword evidence="7" id="KW-1185">Reference proteome</keyword>
<name>A0A895YCW7_9ACTN</name>
<dbReference type="Pfam" id="PF17754">
    <property type="entry name" value="TetR_C_14"/>
    <property type="match status" value="1"/>
</dbReference>
<evidence type="ECO:0000256" key="2">
    <source>
        <dbReference type="ARBA" id="ARBA00023125"/>
    </source>
</evidence>
<gene>
    <name evidence="6" type="ORF">JQS43_16880</name>
</gene>
<dbReference type="PANTHER" id="PTHR30055:SF234">
    <property type="entry name" value="HTH-TYPE TRANSCRIPTIONAL REGULATOR BETI"/>
    <property type="match status" value="1"/>
</dbReference>
<dbReference type="Pfam" id="PF00440">
    <property type="entry name" value="TetR_N"/>
    <property type="match status" value="1"/>
</dbReference>
<dbReference type="Proteomes" id="UP000662857">
    <property type="component" value="Chromosome"/>
</dbReference>
<feature type="DNA-binding region" description="H-T-H motif" evidence="4">
    <location>
        <begin position="36"/>
        <end position="55"/>
    </location>
</feature>
<reference evidence="6" key="1">
    <citation type="submission" date="2021-02" db="EMBL/GenBank/DDBJ databases">
        <title>Natrosporangium hydrolyticum gen. nov., sp. nov, a haloalkaliphilic actinobacterium from a soda solonchak soil.</title>
        <authorList>
            <person name="Sorokin D.Y."/>
            <person name="Khijniak T.V."/>
            <person name="Zakharycheva A.P."/>
            <person name="Boueva O.V."/>
            <person name="Ariskina E.V."/>
            <person name="Hahnke R.L."/>
            <person name="Bunk B."/>
            <person name="Sproer C."/>
            <person name="Schumann P."/>
            <person name="Evtushenko L.I."/>
            <person name="Kublanov I.V."/>
        </authorList>
    </citation>
    <scope>NUCLEOTIDE SEQUENCE</scope>
    <source>
        <strain evidence="6">DSM 106523</strain>
    </source>
</reference>
<keyword evidence="3" id="KW-0804">Transcription</keyword>
<protein>
    <submittedName>
        <fullName evidence="6">TetR/AcrR family transcriptional regulator</fullName>
    </submittedName>
</protein>
<proteinExistence type="predicted"/>
<dbReference type="PROSITE" id="PS50977">
    <property type="entry name" value="HTH_TETR_2"/>
    <property type="match status" value="1"/>
</dbReference>
<dbReference type="AlphaFoldDB" id="A0A895YCW7"/>
<dbReference type="InterPro" id="IPR009057">
    <property type="entry name" value="Homeodomain-like_sf"/>
</dbReference>